<dbReference type="PANTHER" id="PTHR18945">
    <property type="entry name" value="NEUROTRANSMITTER GATED ION CHANNEL"/>
    <property type="match status" value="1"/>
</dbReference>
<feature type="transmembrane region" description="Helical" evidence="11">
    <location>
        <begin position="240"/>
        <end position="258"/>
    </location>
</feature>
<evidence type="ECO:0000256" key="1">
    <source>
        <dbReference type="ARBA" id="ARBA00004141"/>
    </source>
</evidence>
<dbReference type="Gene3D" id="1.20.58.390">
    <property type="entry name" value="Neurotransmitter-gated ion-channel transmembrane domain"/>
    <property type="match status" value="1"/>
</dbReference>
<evidence type="ECO:0000256" key="8">
    <source>
        <dbReference type="ARBA" id="ARBA00023065"/>
    </source>
</evidence>
<dbReference type="FunFam" id="2.70.170.10:FF:000039">
    <property type="entry name" value="Ligand-Gated ion Channel"/>
    <property type="match status" value="1"/>
</dbReference>
<evidence type="ECO:0000313" key="14">
    <source>
        <dbReference type="Proteomes" id="UP000887575"/>
    </source>
</evidence>
<feature type="transmembrane region" description="Helical" evidence="11">
    <location>
        <begin position="452"/>
        <end position="470"/>
    </location>
</feature>
<dbReference type="PRINTS" id="PR00252">
    <property type="entry name" value="NRIONCHANNEL"/>
</dbReference>
<dbReference type="Pfam" id="PF02931">
    <property type="entry name" value="Neur_chan_LBD"/>
    <property type="match status" value="1"/>
</dbReference>
<comment type="subcellular location">
    <subcellularLocation>
        <location evidence="2">Cell membrane</location>
    </subcellularLocation>
    <subcellularLocation>
        <location evidence="1">Membrane</location>
        <topology evidence="1">Multi-pass membrane protein</topology>
    </subcellularLocation>
</comment>
<dbReference type="InterPro" id="IPR006028">
    <property type="entry name" value="GABAA/Glycine_rcpt"/>
</dbReference>
<comment type="similarity">
    <text evidence="11">Belongs to the ligand-gated ion channel (TC 1.A.9) family.</text>
</comment>
<dbReference type="CDD" id="cd19049">
    <property type="entry name" value="LGIC_TM_anion"/>
    <property type="match status" value="1"/>
</dbReference>
<dbReference type="AlphaFoldDB" id="A0AAF3FKS8"/>
<evidence type="ECO:0000256" key="3">
    <source>
        <dbReference type="ARBA" id="ARBA00022448"/>
    </source>
</evidence>
<evidence type="ECO:0000256" key="11">
    <source>
        <dbReference type="RuleBase" id="RU000687"/>
    </source>
</evidence>
<evidence type="ECO:0000259" key="13">
    <source>
        <dbReference type="Pfam" id="PF02932"/>
    </source>
</evidence>
<dbReference type="InterPro" id="IPR006201">
    <property type="entry name" value="Neur_channel"/>
</dbReference>
<evidence type="ECO:0000256" key="9">
    <source>
        <dbReference type="ARBA" id="ARBA00023136"/>
    </source>
</evidence>
<accession>A0AAF3FKS8</accession>
<dbReference type="WBParaSite" id="MBELARI_LOCUS6682.1">
    <property type="protein sequence ID" value="MBELARI_LOCUS6682.1"/>
    <property type="gene ID" value="MBELARI_LOCUS6682"/>
</dbReference>
<protein>
    <submittedName>
        <fullName evidence="15">Uncharacterized protein</fullName>
    </submittedName>
</protein>
<keyword evidence="4" id="KW-1003">Cell membrane</keyword>
<dbReference type="FunFam" id="1.20.58.390:FF:000083">
    <property type="entry name" value="Ligand-Gated ion Channel"/>
    <property type="match status" value="1"/>
</dbReference>
<dbReference type="InterPro" id="IPR006202">
    <property type="entry name" value="Neur_chan_lig-bd"/>
</dbReference>
<keyword evidence="14" id="KW-1185">Reference proteome</keyword>
<dbReference type="InterPro" id="IPR036719">
    <property type="entry name" value="Neuro-gated_channel_TM_sf"/>
</dbReference>
<evidence type="ECO:0000256" key="10">
    <source>
        <dbReference type="ARBA" id="ARBA00023303"/>
    </source>
</evidence>
<keyword evidence="10 11" id="KW-0407">Ion channel</keyword>
<keyword evidence="6" id="KW-0732">Signal</keyword>
<dbReference type="InterPro" id="IPR038050">
    <property type="entry name" value="Neuro_actylchol_rec"/>
</dbReference>
<dbReference type="Proteomes" id="UP000887575">
    <property type="component" value="Unassembled WGS sequence"/>
</dbReference>
<evidence type="ECO:0000256" key="2">
    <source>
        <dbReference type="ARBA" id="ARBA00004236"/>
    </source>
</evidence>
<evidence type="ECO:0000256" key="7">
    <source>
        <dbReference type="ARBA" id="ARBA00022989"/>
    </source>
</evidence>
<keyword evidence="8 11" id="KW-0406">Ion transport</keyword>
<dbReference type="Pfam" id="PF02932">
    <property type="entry name" value="Neur_chan_memb"/>
    <property type="match status" value="1"/>
</dbReference>
<keyword evidence="3 11" id="KW-0813">Transport</keyword>
<evidence type="ECO:0000313" key="15">
    <source>
        <dbReference type="WBParaSite" id="MBELARI_LOCUS6682.1"/>
    </source>
</evidence>
<dbReference type="CDD" id="cd18987">
    <property type="entry name" value="LGIC_ECD_anion"/>
    <property type="match status" value="1"/>
</dbReference>
<dbReference type="PRINTS" id="PR00253">
    <property type="entry name" value="GABAARECEPTR"/>
</dbReference>
<dbReference type="GO" id="GO:0005230">
    <property type="term" value="F:extracellular ligand-gated monoatomic ion channel activity"/>
    <property type="evidence" value="ECO:0007669"/>
    <property type="project" value="InterPro"/>
</dbReference>
<evidence type="ECO:0000256" key="5">
    <source>
        <dbReference type="ARBA" id="ARBA00022692"/>
    </source>
</evidence>
<sequence length="484" mass="56030">MFLFVVLATAARATDMAFQPLTKDFIKQIEDEKYNKYATPTQYDGIATNVTMYMYIEGISSFSAQTMDYHLDMYFQQEWWDKRLAHNGSSPILVKDKEVFKHMWHPDLYFANARSASFQEITEDNFLVWVYPDGKVWYDCRISLCVICVQNLENYPLDRQRCELRILSYAYPESQLRLRWAQLDGASAIDRNPDIRMPDMAIKSIETGVCNGTYATGTWSCMTAVFDVERERMHHIMQTYLPTALIVVISWFNFWLDVDSAPARVSLSITTLLTISTQANAVKLALPEVSYMKAIDVWMGSCMAFVFGVMIEFTICHFAKNQELTRGETQPSLIVDTALSTLFGAARDIDELNDDDLMEKNDQNHIVLNMLSPERNEPRLRNFDVNSNGTRYFVGSDRLKRKRSKASLARLRAQVARMQHATADVSRRALNWTRTLRNLRGRRVAQRIDEKCRIVFPAVYLVFNLAYWSFYLGEELKRSQNSVK</sequence>
<dbReference type="NCBIfam" id="TIGR00860">
    <property type="entry name" value="LIC"/>
    <property type="match status" value="1"/>
</dbReference>
<evidence type="ECO:0000259" key="12">
    <source>
        <dbReference type="Pfam" id="PF02931"/>
    </source>
</evidence>
<dbReference type="InterPro" id="IPR018000">
    <property type="entry name" value="Neurotransmitter_ion_chnl_CS"/>
</dbReference>
<feature type="transmembrane region" description="Helical" evidence="11">
    <location>
        <begin position="298"/>
        <end position="319"/>
    </location>
</feature>
<feature type="transmembrane region" description="Helical" evidence="11">
    <location>
        <begin position="265"/>
        <end position="286"/>
    </location>
</feature>
<dbReference type="InterPro" id="IPR036734">
    <property type="entry name" value="Neur_chan_lig-bd_sf"/>
</dbReference>
<feature type="domain" description="Neurotransmitter-gated ion-channel transmembrane" evidence="13">
    <location>
        <begin position="239"/>
        <end position="468"/>
    </location>
</feature>
<dbReference type="InterPro" id="IPR006029">
    <property type="entry name" value="Neurotrans-gated_channel_TM"/>
</dbReference>
<proteinExistence type="inferred from homology"/>
<dbReference type="GO" id="GO:0005886">
    <property type="term" value="C:plasma membrane"/>
    <property type="evidence" value="ECO:0007669"/>
    <property type="project" value="UniProtKB-SubCell"/>
</dbReference>
<dbReference type="Gene3D" id="2.70.170.10">
    <property type="entry name" value="Neurotransmitter-gated ion-channel ligand-binding domain"/>
    <property type="match status" value="1"/>
</dbReference>
<keyword evidence="7 11" id="KW-1133">Transmembrane helix</keyword>
<dbReference type="GO" id="GO:0004888">
    <property type="term" value="F:transmembrane signaling receptor activity"/>
    <property type="evidence" value="ECO:0007669"/>
    <property type="project" value="InterPro"/>
</dbReference>
<reference evidence="15" key="1">
    <citation type="submission" date="2024-02" db="UniProtKB">
        <authorList>
            <consortium name="WormBaseParasite"/>
        </authorList>
    </citation>
    <scope>IDENTIFICATION</scope>
</reference>
<feature type="domain" description="Neurotransmitter-gated ion-channel ligand-binding" evidence="12">
    <location>
        <begin position="28"/>
        <end position="223"/>
    </location>
</feature>
<dbReference type="SUPFAM" id="SSF90112">
    <property type="entry name" value="Neurotransmitter-gated ion-channel transmembrane pore"/>
    <property type="match status" value="1"/>
</dbReference>
<evidence type="ECO:0000256" key="6">
    <source>
        <dbReference type="ARBA" id="ARBA00022729"/>
    </source>
</evidence>
<keyword evidence="5 11" id="KW-0812">Transmembrane</keyword>
<dbReference type="SUPFAM" id="SSF63712">
    <property type="entry name" value="Nicotinic receptor ligand binding domain-like"/>
    <property type="match status" value="1"/>
</dbReference>
<name>A0AAF3FKS8_9BILA</name>
<dbReference type="PROSITE" id="PS00236">
    <property type="entry name" value="NEUROTR_ION_CHANNEL"/>
    <property type="match status" value="1"/>
</dbReference>
<evidence type="ECO:0000256" key="4">
    <source>
        <dbReference type="ARBA" id="ARBA00022475"/>
    </source>
</evidence>
<keyword evidence="9 11" id="KW-0472">Membrane</keyword>
<organism evidence="14 15">
    <name type="scientific">Mesorhabditis belari</name>
    <dbReference type="NCBI Taxonomy" id="2138241"/>
    <lineage>
        <taxon>Eukaryota</taxon>
        <taxon>Metazoa</taxon>
        <taxon>Ecdysozoa</taxon>
        <taxon>Nematoda</taxon>
        <taxon>Chromadorea</taxon>
        <taxon>Rhabditida</taxon>
        <taxon>Rhabditina</taxon>
        <taxon>Rhabditomorpha</taxon>
        <taxon>Rhabditoidea</taxon>
        <taxon>Rhabditidae</taxon>
        <taxon>Mesorhabditinae</taxon>
        <taxon>Mesorhabditis</taxon>
    </lineage>
</organism>